<keyword evidence="11" id="KW-0464">Manganese</keyword>
<dbReference type="InterPro" id="IPR011127">
    <property type="entry name" value="Dala_Dala_lig_N"/>
</dbReference>
<evidence type="ECO:0000256" key="1">
    <source>
        <dbReference type="ARBA" id="ARBA00001936"/>
    </source>
</evidence>
<comment type="pathway">
    <text evidence="13">Cell wall biogenesis; peptidoglycan biosynthesis.</text>
</comment>
<dbReference type="InterPro" id="IPR005905">
    <property type="entry name" value="D_ala_D_ala"/>
</dbReference>
<dbReference type="Gene3D" id="3.30.1490.20">
    <property type="entry name" value="ATP-grasp fold, A domain"/>
    <property type="match status" value="1"/>
</dbReference>
<evidence type="ECO:0000259" key="15">
    <source>
        <dbReference type="PROSITE" id="PS50975"/>
    </source>
</evidence>
<keyword evidence="8" id="KW-0460">Magnesium</keyword>
<evidence type="ECO:0000256" key="9">
    <source>
        <dbReference type="ARBA" id="ARBA00022960"/>
    </source>
</evidence>
<comment type="similarity">
    <text evidence="3 13">Belongs to the D-alanine--D-alanine ligase family.</text>
</comment>
<dbReference type="SUPFAM" id="SSF56059">
    <property type="entry name" value="Glutathione synthetase ATP-binding domain-like"/>
    <property type="match status" value="1"/>
</dbReference>
<dbReference type="Pfam" id="PF01820">
    <property type="entry name" value="Dala_Dala_lig_N"/>
    <property type="match status" value="1"/>
</dbReference>
<dbReference type="PROSITE" id="PS00843">
    <property type="entry name" value="DALA_DALA_LIGASE_1"/>
    <property type="match status" value="1"/>
</dbReference>
<comment type="function">
    <text evidence="13">Cell wall formation.</text>
</comment>
<evidence type="ECO:0000313" key="17">
    <source>
        <dbReference type="Proteomes" id="UP000028504"/>
    </source>
</evidence>
<evidence type="ECO:0000313" key="16">
    <source>
        <dbReference type="EMBL" id="AIG64233.1"/>
    </source>
</evidence>
<comment type="cofactor">
    <cofactor evidence="2">
        <name>Mg(2+)</name>
        <dbReference type="ChEBI" id="CHEBI:18420"/>
    </cofactor>
</comment>
<dbReference type="InterPro" id="IPR011095">
    <property type="entry name" value="Dala_Dala_lig_C"/>
</dbReference>
<evidence type="ECO:0000256" key="11">
    <source>
        <dbReference type="ARBA" id="ARBA00023211"/>
    </source>
</evidence>
<dbReference type="InterPro" id="IPR013815">
    <property type="entry name" value="ATP_grasp_subdomain_1"/>
</dbReference>
<dbReference type="PANTHER" id="PTHR23132">
    <property type="entry name" value="D-ALANINE--D-ALANINE LIGASE"/>
    <property type="match status" value="1"/>
</dbReference>
<dbReference type="GO" id="GO:0016874">
    <property type="term" value="F:ligase activity"/>
    <property type="evidence" value="ECO:0007669"/>
    <property type="project" value="UniProtKB-KW"/>
</dbReference>
<dbReference type="EC" id="6.3.2.4" evidence="13"/>
<organism evidence="16 17">
    <name type="scientific">Corynebacterium atypicum</name>
    <dbReference type="NCBI Taxonomy" id="191610"/>
    <lineage>
        <taxon>Bacteria</taxon>
        <taxon>Bacillati</taxon>
        <taxon>Actinomycetota</taxon>
        <taxon>Actinomycetes</taxon>
        <taxon>Mycobacteriales</taxon>
        <taxon>Corynebacteriaceae</taxon>
        <taxon>Corynebacterium</taxon>
    </lineage>
</organism>
<keyword evidence="17" id="KW-1185">Reference proteome</keyword>
<keyword evidence="12 13" id="KW-0961">Cell wall biogenesis/degradation</keyword>
<evidence type="ECO:0000256" key="2">
    <source>
        <dbReference type="ARBA" id="ARBA00001946"/>
    </source>
</evidence>
<comment type="catalytic activity">
    <reaction evidence="13">
        <text>2 D-alanine + ATP = D-alanyl-D-alanine + ADP + phosphate + H(+)</text>
        <dbReference type="Rhea" id="RHEA:11224"/>
        <dbReference type="ChEBI" id="CHEBI:15378"/>
        <dbReference type="ChEBI" id="CHEBI:30616"/>
        <dbReference type="ChEBI" id="CHEBI:43474"/>
        <dbReference type="ChEBI" id="CHEBI:57416"/>
        <dbReference type="ChEBI" id="CHEBI:57822"/>
        <dbReference type="ChEBI" id="CHEBI:456216"/>
        <dbReference type="EC" id="6.3.2.4"/>
    </reaction>
</comment>
<evidence type="ECO:0000256" key="3">
    <source>
        <dbReference type="ARBA" id="ARBA00010871"/>
    </source>
</evidence>
<dbReference type="InterPro" id="IPR011761">
    <property type="entry name" value="ATP-grasp"/>
</dbReference>
<evidence type="ECO:0000256" key="13">
    <source>
        <dbReference type="HAMAP-Rule" id="MF_00047"/>
    </source>
</evidence>
<keyword evidence="9 13" id="KW-0133">Cell shape</keyword>
<dbReference type="SUPFAM" id="SSF52440">
    <property type="entry name" value="PreATP-grasp domain"/>
    <property type="match status" value="1"/>
</dbReference>
<dbReference type="HAMAP" id="MF_00047">
    <property type="entry name" value="Dala_Dala_lig"/>
    <property type="match status" value="1"/>
</dbReference>
<evidence type="ECO:0000256" key="7">
    <source>
        <dbReference type="ARBA" id="ARBA00022840"/>
    </source>
</evidence>
<dbReference type="EMBL" id="CP008944">
    <property type="protein sequence ID" value="AIG64233.1"/>
    <property type="molecule type" value="Genomic_DNA"/>
</dbReference>
<evidence type="ECO:0000256" key="10">
    <source>
        <dbReference type="ARBA" id="ARBA00022984"/>
    </source>
</evidence>
<dbReference type="PANTHER" id="PTHR23132:SF25">
    <property type="entry name" value="D-ALANINE--D-ALANINE LIGASE A"/>
    <property type="match status" value="1"/>
</dbReference>
<evidence type="ECO:0000256" key="5">
    <source>
        <dbReference type="ARBA" id="ARBA00022723"/>
    </source>
</evidence>
<dbReference type="PROSITE" id="PS50975">
    <property type="entry name" value="ATP_GRASP"/>
    <property type="match status" value="1"/>
</dbReference>
<evidence type="ECO:0000256" key="12">
    <source>
        <dbReference type="ARBA" id="ARBA00023316"/>
    </source>
</evidence>
<sequence length="368" mass="38708">MNSSNTAGNAVADTEAKTTVAVLYGGRSTEHNISCISAGAVMGHLDPQRFSVVPVGITRSGKWVAGTTDLEVLKAHGDHLPEVIGGDEVALSLNPGHRGEFRFADGSLYATADVIFPVLHGPFGEDGTIQGLFEIAGVPYVGAGVLASAGGMDKEFTKSVLAHAGLRVSRGVEVKAGEELSEEQKDRLGLPVFVKPARGGSSIGVSRVTEWAGLEDALRIAFEDDSKVLVEAETIGDEVEVGVLERPDGTVVASVPALLVGTGDAEGGFYDFDAKYLDDVVTAQIPAPFSEELTAELKEMAITVFRALEGSGLMRVDFFVTESGPVVNEVNTMPGFTPISMYPQVFQAAGIGYSELLSTLIETALEHH</sequence>
<keyword evidence="7 14" id="KW-0067">ATP-binding</keyword>
<dbReference type="Proteomes" id="UP000028504">
    <property type="component" value="Chromosome"/>
</dbReference>
<comment type="subcellular location">
    <subcellularLocation>
        <location evidence="13">Cytoplasm</location>
    </subcellularLocation>
</comment>
<dbReference type="Gene3D" id="3.40.50.20">
    <property type="match status" value="1"/>
</dbReference>
<keyword evidence="6 14" id="KW-0547">Nucleotide-binding</keyword>
<keyword evidence="4 13" id="KW-0436">Ligase</keyword>
<dbReference type="InterPro" id="IPR016185">
    <property type="entry name" value="PreATP-grasp_dom_sf"/>
</dbReference>
<dbReference type="NCBIfam" id="NF002528">
    <property type="entry name" value="PRK01966.1-4"/>
    <property type="match status" value="1"/>
</dbReference>
<evidence type="ECO:0000256" key="14">
    <source>
        <dbReference type="PROSITE-ProRule" id="PRU00409"/>
    </source>
</evidence>
<keyword evidence="5" id="KW-0479">Metal-binding</keyword>
<dbReference type="Pfam" id="PF07478">
    <property type="entry name" value="Dala_Dala_lig_C"/>
    <property type="match status" value="1"/>
</dbReference>
<gene>
    <name evidence="13" type="primary">ddl</name>
    <name evidence="16" type="ORF">CATYP_05940</name>
</gene>
<dbReference type="PIRSF" id="PIRSF039102">
    <property type="entry name" value="Ddl/VanB"/>
    <property type="match status" value="1"/>
</dbReference>
<dbReference type="NCBIfam" id="TIGR01205">
    <property type="entry name" value="D_ala_D_alaTIGR"/>
    <property type="match status" value="1"/>
</dbReference>
<comment type="cofactor">
    <cofactor evidence="1">
        <name>Mn(2+)</name>
        <dbReference type="ChEBI" id="CHEBI:29035"/>
    </cofactor>
</comment>
<evidence type="ECO:0000256" key="8">
    <source>
        <dbReference type="ARBA" id="ARBA00022842"/>
    </source>
</evidence>
<reference evidence="16 17" key="1">
    <citation type="submission" date="2014-07" db="EMBL/GenBank/DDBJ databases">
        <title>Complete genome sequence of Corynebacterium atypicum DSM 44849: identifiction of the mycolic acid biosynthesis genes.</title>
        <authorList>
            <person name="Tippelt A."/>
            <person name="Mollmann S."/>
            <person name="Albersmeier A."/>
            <person name="Jaenicke S."/>
            <person name="Ruckert C."/>
            <person name="Tauch A."/>
        </authorList>
    </citation>
    <scope>NUCLEOTIDE SEQUENCE [LARGE SCALE GENOMIC DNA]</scope>
    <source>
        <strain evidence="16 17">R2070</strain>
    </source>
</reference>
<dbReference type="InterPro" id="IPR000291">
    <property type="entry name" value="D-Ala_lig_Van_CS"/>
</dbReference>
<proteinExistence type="inferred from homology"/>
<accession>A0ABM5QN91</accession>
<dbReference type="Gene3D" id="3.30.470.20">
    <property type="entry name" value="ATP-grasp fold, B domain"/>
    <property type="match status" value="1"/>
</dbReference>
<keyword evidence="10 13" id="KW-0573">Peptidoglycan synthesis</keyword>
<evidence type="ECO:0000256" key="6">
    <source>
        <dbReference type="ARBA" id="ARBA00022741"/>
    </source>
</evidence>
<protein>
    <recommendedName>
        <fullName evidence="13">D-alanine--D-alanine ligase</fullName>
        <ecNumber evidence="13">6.3.2.4</ecNumber>
    </recommendedName>
    <alternativeName>
        <fullName evidence="13">D-Ala-D-Ala ligase</fullName>
    </alternativeName>
    <alternativeName>
        <fullName evidence="13">D-alanylalanine synthetase</fullName>
    </alternativeName>
</protein>
<keyword evidence="13" id="KW-0963">Cytoplasm</keyword>
<evidence type="ECO:0000256" key="4">
    <source>
        <dbReference type="ARBA" id="ARBA00022598"/>
    </source>
</evidence>
<name>A0ABM5QN91_9CORY</name>
<feature type="domain" description="ATP-grasp" evidence="15">
    <location>
        <begin position="158"/>
        <end position="362"/>
    </location>
</feature>